<keyword evidence="6" id="KW-1185">Reference proteome</keyword>
<dbReference type="InterPro" id="IPR013830">
    <property type="entry name" value="SGNH_hydro"/>
</dbReference>
<name>A0A166XRZ4_9PEZI</name>
<evidence type="ECO:0000256" key="2">
    <source>
        <dbReference type="ARBA" id="ARBA00022801"/>
    </source>
</evidence>
<organism evidence="5 6">
    <name type="scientific">Colletotrichum tofieldiae</name>
    <dbReference type="NCBI Taxonomy" id="708197"/>
    <lineage>
        <taxon>Eukaryota</taxon>
        <taxon>Fungi</taxon>
        <taxon>Dikarya</taxon>
        <taxon>Ascomycota</taxon>
        <taxon>Pezizomycotina</taxon>
        <taxon>Sordariomycetes</taxon>
        <taxon>Hypocreomycetidae</taxon>
        <taxon>Glomerellales</taxon>
        <taxon>Glomerellaceae</taxon>
        <taxon>Colletotrichum</taxon>
        <taxon>Colletotrichum spaethianum species complex</taxon>
    </lineage>
</organism>
<dbReference type="InterPro" id="IPR037459">
    <property type="entry name" value="RhgT-like"/>
</dbReference>
<comment type="caution">
    <text evidence="5">The sequence shown here is derived from an EMBL/GenBank/DDBJ whole genome shotgun (WGS) entry which is preliminary data.</text>
</comment>
<dbReference type="EMBL" id="LFIV01000012">
    <property type="protein sequence ID" value="KZL76878.1"/>
    <property type="molecule type" value="Genomic_DNA"/>
</dbReference>
<evidence type="ECO:0000313" key="6">
    <source>
        <dbReference type="Proteomes" id="UP000076552"/>
    </source>
</evidence>
<evidence type="ECO:0000259" key="4">
    <source>
        <dbReference type="Pfam" id="PF13472"/>
    </source>
</evidence>
<gene>
    <name evidence="5" type="ORF">CT0861_03296</name>
</gene>
<accession>A0A166XRZ4</accession>
<dbReference type="OrthoDB" id="5041285at2759"/>
<comment type="similarity">
    <text evidence="1">Belongs to the 'GDSL' lipolytic enzyme family.</text>
</comment>
<dbReference type="Pfam" id="PF13472">
    <property type="entry name" value="Lipase_GDSL_2"/>
    <property type="match status" value="1"/>
</dbReference>
<evidence type="ECO:0000256" key="1">
    <source>
        <dbReference type="ARBA" id="ARBA00008668"/>
    </source>
</evidence>
<protein>
    <submittedName>
        <fullName evidence="5">Rhamnogalacturonan acetylesterase</fullName>
    </submittedName>
</protein>
<feature type="signal peptide" evidence="3">
    <location>
        <begin position="1"/>
        <end position="16"/>
    </location>
</feature>
<evidence type="ECO:0000313" key="5">
    <source>
        <dbReference type="EMBL" id="KZL76878.1"/>
    </source>
</evidence>
<dbReference type="PANTHER" id="PTHR43695">
    <property type="entry name" value="PUTATIVE (AFU_ORTHOLOGUE AFUA_2G17250)-RELATED"/>
    <property type="match status" value="1"/>
</dbReference>
<keyword evidence="3" id="KW-0732">Signal</keyword>
<evidence type="ECO:0000256" key="3">
    <source>
        <dbReference type="SAM" id="SignalP"/>
    </source>
</evidence>
<proteinExistence type="inferred from homology"/>
<reference evidence="5 6" key="1">
    <citation type="submission" date="2015-06" db="EMBL/GenBank/DDBJ databases">
        <title>Survival trade-offs in plant roots during colonization by closely related pathogenic and mutualistic fungi.</title>
        <authorList>
            <person name="Hacquard S."/>
            <person name="Kracher B."/>
            <person name="Hiruma K."/>
            <person name="Weinman A."/>
            <person name="Muench P."/>
            <person name="Garrido Oter R."/>
            <person name="Ver Loren van Themaat E."/>
            <person name="Dallerey J.-F."/>
            <person name="Damm U."/>
            <person name="Henrissat B."/>
            <person name="Lespinet O."/>
            <person name="Thon M."/>
            <person name="Kemen E."/>
            <person name="McHardy A.C."/>
            <person name="Schulze-Lefert P."/>
            <person name="O'Connell R.J."/>
        </authorList>
    </citation>
    <scope>NUCLEOTIDE SEQUENCE [LARGE SCALE GENOMIC DNA]</scope>
    <source>
        <strain evidence="5 6">0861</strain>
    </source>
</reference>
<dbReference type="AlphaFoldDB" id="A0A166XRZ4"/>
<dbReference type="PANTHER" id="PTHR43695:SF1">
    <property type="entry name" value="RHAMNOGALACTURONAN ACETYLESTERASE"/>
    <property type="match status" value="1"/>
</dbReference>
<dbReference type="STRING" id="708197.A0A166XRZ4"/>
<keyword evidence="2" id="KW-0378">Hydrolase</keyword>
<dbReference type="Proteomes" id="UP000076552">
    <property type="component" value="Unassembled WGS sequence"/>
</dbReference>
<feature type="chain" id="PRO_5007882511" evidence="3">
    <location>
        <begin position="17"/>
        <end position="253"/>
    </location>
</feature>
<sequence>MRIAAPLALFAAVASAAPKLLICSDSTTANYATGSVLQGWGFYIHNFLTTPVTNLAVNGRSTRSFINEGKWASLLAQTLPGDFVLIEMGHNDDGDPKTDTKNRATLPGIGEDSVVVTTSNGTQETVHSFGWYLRKMIADIQAKKAVPILSGMVPRNYWTGDTLRKDWPFADYAKEVAQKAGVAYVDHTTYSVAKWQSLGPTKAKTYFPQDNTHTNWPGAEINSETFAQALNCDNHTKDLGQYLNAAAKALTCK</sequence>
<dbReference type="Gene3D" id="3.40.50.1110">
    <property type="entry name" value="SGNH hydrolase"/>
    <property type="match status" value="1"/>
</dbReference>
<feature type="domain" description="SGNH hydrolase-type esterase" evidence="4">
    <location>
        <begin position="25"/>
        <end position="220"/>
    </location>
</feature>
<dbReference type="GO" id="GO:0016787">
    <property type="term" value="F:hydrolase activity"/>
    <property type="evidence" value="ECO:0007669"/>
    <property type="project" value="UniProtKB-KW"/>
</dbReference>
<dbReference type="CDD" id="cd01821">
    <property type="entry name" value="Rhamnogalacturan_acetylesterase_like"/>
    <property type="match status" value="1"/>
</dbReference>
<dbReference type="InterPro" id="IPR036514">
    <property type="entry name" value="SGNH_hydro_sf"/>
</dbReference>
<dbReference type="SUPFAM" id="SSF52266">
    <property type="entry name" value="SGNH hydrolase"/>
    <property type="match status" value="1"/>
</dbReference>